<organism evidence="9 10">
    <name type="scientific">Eisenbergiella tayi</name>
    <dbReference type="NCBI Taxonomy" id="1432052"/>
    <lineage>
        <taxon>Bacteria</taxon>
        <taxon>Bacillati</taxon>
        <taxon>Bacillota</taxon>
        <taxon>Clostridia</taxon>
        <taxon>Lachnospirales</taxon>
        <taxon>Lachnospiraceae</taxon>
        <taxon>Eisenbergiella</taxon>
    </lineage>
</organism>
<dbReference type="Proteomes" id="UP000094067">
    <property type="component" value="Unassembled WGS sequence"/>
</dbReference>
<evidence type="ECO:0000313" key="9">
    <source>
        <dbReference type="EMBL" id="ODM06093.1"/>
    </source>
</evidence>
<dbReference type="EMBL" id="MCGH01000002">
    <property type="protein sequence ID" value="ODM06093.1"/>
    <property type="molecule type" value="Genomic_DNA"/>
</dbReference>
<evidence type="ECO:0000313" key="10">
    <source>
        <dbReference type="Proteomes" id="UP000094067"/>
    </source>
</evidence>
<dbReference type="GO" id="GO:0005886">
    <property type="term" value="C:plasma membrane"/>
    <property type="evidence" value="ECO:0007669"/>
    <property type="project" value="UniProtKB-SubCell"/>
</dbReference>
<feature type="transmembrane region" description="Helical" evidence="7">
    <location>
        <begin position="289"/>
        <end position="308"/>
    </location>
</feature>
<gene>
    <name evidence="9" type="ORF">BEI61_01982</name>
</gene>
<dbReference type="AlphaFoldDB" id="A0A1E3ABE8"/>
<protein>
    <submittedName>
        <fullName evidence="9">Enterobactin exporter EntS</fullName>
    </submittedName>
</protein>
<evidence type="ECO:0000256" key="5">
    <source>
        <dbReference type="ARBA" id="ARBA00022989"/>
    </source>
</evidence>
<feature type="transmembrane region" description="Helical" evidence="7">
    <location>
        <begin position="345"/>
        <end position="367"/>
    </location>
</feature>
<feature type="transmembrane region" description="Helical" evidence="7">
    <location>
        <begin position="221"/>
        <end position="239"/>
    </location>
</feature>
<keyword evidence="6 7" id="KW-0472">Membrane</keyword>
<accession>A0A1E3ABE8</accession>
<feature type="domain" description="Major facilitator superfamily (MFS) profile" evidence="8">
    <location>
        <begin position="219"/>
        <end position="412"/>
    </location>
</feature>
<dbReference type="Gene3D" id="1.20.1250.20">
    <property type="entry name" value="MFS general substrate transporter like domains"/>
    <property type="match status" value="1"/>
</dbReference>
<evidence type="ECO:0000256" key="3">
    <source>
        <dbReference type="ARBA" id="ARBA00022475"/>
    </source>
</evidence>
<feature type="transmembrane region" description="Helical" evidence="7">
    <location>
        <begin position="75"/>
        <end position="96"/>
    </location>
</feature>
<dbReference type="PATRIC" id="fig|1432052.4.peg.2215"/>
<dbReference type="PANTHER" id="PTHR23513:SF6">
    <property type="entry name" value="MAJOR FACILITATOR SUPERFAMILY ASSOCIATED DOMAIN-CONTAINING PROTEIN"/>
    <property type="match status" value="1"/>
</dbReference>
<comment type="subcellular location">
    <subcellularLocation>
        <location evidence="1">Cell membrane</location>
        <topology evidence="1">Multi-pass membrane protein</topology>
    </subcellularLocation>
</comment>
<feature type="transmembrane region" description="Helical" evidence="7">
    <location>
        <begin position="259"/>
        <end position="277"/>
    </location>
</feature>
<keyword evidence="4 7" id="KW-0812">Transmembrane</keyword>
<keyword evidence="5 7" id="KW-1133">Transmembrane helix</keyword>
<dbReference type="CDD" id="cd06173">
    <property type="entry name" value="MFS_MefA_like"/>
    <property type="match status" value="1"/>
</dbReference>
<feature type="transmembrane region" description="Helical" evidence="7">
    <location>
        <begin position="171"/>
        <end position="192"/>
    </location>
</feature>
<feature type="transmembrane region" description="Helical" evidence="7">
    <location>
        <begin position="314"/>
        <end position="333"/>
    </location>
</feature>
<evidence type="ECO:0000256" key="2">
    <source>
        <dbReference type="ARBA" id="ARBA00022448"/>
    </source>
</evidence>
<feature type="transmembrane region" description="Helical" evidence="7">
    <location>
        <begin position="43"/>
        <end position="63"/>
    </location>
</feature>
<comment type="caution">
    <text evidence="9">The sequence shown here is derived from an EMBL/GenBank/DDBJ whole genome shotgun (WGS) entry which is preliminary data.</text>
</comment>
<dbReference type="PANTHER" id="PTHR23513">
    <property type="entry name" value="INTEGRAL MEMBRANE EFFLUX PROTEIN-RELATED"/>
    <property type="match status" value="1"/>
</dbReference>
<reference evidence="9 10" key="1">
    <citation type="submission" date="2016-07" db="EMBL/GenBank/DDBJ databases">
        <title>Characterization of isolates of Eisenbergiella tayi derived from blood cultures, using whole genome sequencing.</title>
        <authorList>
            <person name="Burdz T."/>
            <person name="Wiebe D."/>
            <person name="Huynh C."/>
            <person name="Bernard K."/>
        </authorList>
    </citation>
    <scope>NUCLEOTIDE SEQUENCE [LARGE SCALE GENOMIC DNA]</scope>
    <source>
        <strain evidence="9 10">NML 110608</strain>
    </source>
</reference>
<dbReference type="GO" id="GO:0022857">
    <property type="term" value="F:transmembrane transporter activity"/>
    <property type="evidence" value="ECO:0007669"/>
    <property type="project" value="InterPro"/>
</dbReference>
<feature type="transmembrane region" description="Helical" evidence="7">
    <location>
        <begin position="12"/>
        <end position="31"/>
    </location>
</feature>
<dbReference type="PROSITE" id="PS50850">
    <property type="entry name" value="MFS"/>
    <property type="match status" value="1"/>
</dbReference>
<evidence type="ECO:0000256" key="1">
    <source>
        <dbReference type="ARBA" id="ARBA00004651"/>
    </source>
</evidence>
<dbReference type="RefSeq" id="WP_069152158.1">
    <property type="nucleotide sequence ID" value="NZ_MCGH01000002.1"/>
</dbReference>
<proteinExistence type="predicted"/>
<keyword evidence="3" id="KW-1003">Cell membrane</keyword>
<name>A0A1E3ABE8_9FIRM</name>
<sequence length="412" mass="44965">MLINKKSKFLSADSVFFFSACIILFLINQLYSVLQVSLIMKSTGSILLLSSVMTAMVIPRIFILPVSGLFTDKLGIFKTLIIGTGLLGLLLISLFLVNQDSLVNENIIFIFAVLFGGISAAILPALYSAIPLLMGGEHLQKANSVMQFINQGATLIGPLLAGFLVEKTSDKAYPIMAVSAVTAFFLFCRVGCRENRQEKDKAHESGASQQGAFKDLLEQPILILLLLFTAILNLCIIGPQQVGFPVIAMNCLSEGVDGYTRLLSVTGLGALISAVFIGNMKRRDSTQSIHLILWCALILGMIWSIFSYSSSRLVIMVSIFTAGLLLGIINVLFLTTIQQLTPAFLVGRVMSIQFLCSTGLQPVSYMITGVLLDKFNINNLYLISGGIISLLSILILVYSKKNRKWMRRVPSA</sequence>
<feature type="transmembrane region" description="Helical" evidence="7">
    <location>
        <begin position="108"/>
        <end position="133"/>
    </location>
</feature>
<dbReference type="InterPro" id="IPR011701">
    <property type="entry name" value="MFS"/>
</dbReference>
<dbReference type="SUPFAM" id="SSF103473">
    <property type="entry name" value="MFS general substrate transporter"/>
    <property type="match status" value="1"/>
</dbReference>
<dbReference type="Pfam" id="PF07690">
    <property type="entry name" value="MFS_1"/>
    <property type="match status" value="1"/>
</dbReference>
<keyword evidence="2" id="KW-0813">Transport</keyword>
<dbReference type="InterPro" id="IPR036259">
    <property type="entry name" value="MFS_trans_sf"/>
</dbReference>
<feature type="transmembrane region" description="Helical" evidence="7">
    <location>
        <begin position="379"/>
        <end position="398"/>
    </location>
</feature>
<evidence type="ECO:0000256" key="4">
    <source>
        <dbReference type="ARBA" id="ARBA00022692"/>
    </source>
</evidence>
<evidence type="ECO:0000256" key="7">
    <source>
        <dbReference type="SAM" id="Phobius"/>
    </source>
</evidence>
<evidence type="ECO:0000259" key="8">
    <source>
        <dbReference type="PROSITE" id="PS50850"/>
    </source>
</evidence>
<evidence type="ECO:0000256" key="6">
    <source>
        <dbReference type="ARBA" id="ARBA00023136"/>
    </source>
</evidence>
<dbReference type="InterPro" id="IPR020846">
    <property type="entry name" value="MFS_dom"/>
</dbReference>